<gene>
    <name evidence="2" type="ORF">H8S07_10290</name>
</gene>
<evidence type="ECO:0008006" key="4">
    <source>
        <dbReference type="Google" id="ProtNLM"/>
    </source>
</evidence>
<keyword evidence="1" id="KW-0812">Transmembrane</keyword>
<feature type="transmembrane region" description="Helical" evidence="1">
    <location>
        <begin position="344"/>
        <end position="364"/>
    </location>
</feature>
<feature type="transmembrane region" description="Helical" evidence="1">
    <location>
        <begin position="183"/>
        <end position="200"/>
    </location>
</feature>
<dbReference type="Proteomes" id="UP000647235">
    <property type="component" value="Unassembled WGS sequence"/>
</dbReference>
<accession>A0ABR7EWB3</accession>
<proteinExistence type="predicted"/>
<keyword evidence="1" id="KW-1133">Transmembrane helix</keyword>
<evidence type="ECO:0000256" key="1">
    <source>
        <dbReference type="SAM" id="Phobius"/>
    </source>
</evidence>
<feature type="transmembrane region" description="Helical" evidence="1">
    <location>
        <begin position="307"/>
        <end position="329"/>
    </location>
</feature>
<comment type="caution">
    <text evidence="2">The sequence shown here is derived from an EMBL/GenBank/DDBJ whole genome shotgun (WGS) entry which is preliminary data.</text>
</comment>
<evidence type="ECO:0000313" key="3">
    <source>
        <dbReference type="Proteomes" id="UP000647235"/>
    </source>
</evidence>
<organism evidence="2 3">
    <name type="scientific">Dorea hominis</name>
    <dbReference type="NCBI Taxonomy" id="2763040"/>
    <lineage>
        <taxon>Bacteria</taxon>
        <taxon>Bacillati</taxon>
        <taxon>Bacillota</taxon>
        <taxon>Clostridia</taxon>
        <taxon>Lachnospirales</taxon>
        <taxon>Lachnospiraceae</taxon>
        <taxon>Dorea</taxon>
    </lineage>
</organism>
<protein>
    <recommendedName>
        <fullName evidence="4">ABC transporter permease</fullName>
    </recommendedName>
</protein>
<keyword evidence="3" id="KW-1185">Reference proteome</keyword>
<feature type="transmembrane region" description="Helical" evidence="1">
    <location>
        <begin position="221"/>
        <end position="246"/>
    </location>
</feature>
<feature type="transmembrane region" description="Helical" evidence="1">
    <location>
        <begin position="279"/>
        <end position="300"/>
    </location>
</feature>
<keyword evidence="1" id="KW-0472">Membrane</keyword>
<feature type="transmembrane region" description="Helical" evidence="1">
    <location>
        <begin position="12"/>
        <end position="31"/>
    </location>
</feature>
<dbReference type="EMBL" id="JACOOY010000013">
    <property type="protein sequence ID" value="MBC5665651.1"/>
    <property type="molecule type" value="Genomic_DNA"/>
</dbReference>
<dbReference type="RefSeq" id="WP_186855960.1">
    <property type="nucleotide sequence ID" value="NZ_JACOOY010000013.1"/>
</dbReference>
<reference evidence="2 3" key="1">
    <citation type="submission" date="2020-08" db="EMBL/GenBank/DDBJ databases">
        <title>Genome public.</title>
        <authorList>
            <person name="Liu C."/>
            <person name="Sun Q."/>
        </authorList>
    </citation>
    <scope>NUCLEOTIDE SEQUENCE [LARGE SCALE GENOMIC DNA]</scope>
    <source>
        <strain evidence="2 3">NSJ-36</strain>
    </source>
</reference>
<evidence type="ECO:0000313" key="2">
    <source>
        <dbReference type="EMBL" id="MBC5665651.1"/>
    </source>
</evidence>
<name>A0ABR7EWB3_9FIRM</name>
<sequence length="373" mass="42564">MRILIQECKKMLSVRLLLLLALFTVLFYNMFFELNLYPAGGQCTDSPYDMPYAAKLIRKYGSTLPVTEKGKIEKEVEDLKKQSTKLIREDSALIKAGISDFDTMMKERDRLTDYTDEQMSEKEQKEKEAIMDFTSFETEGEKIMFQIQYANSLLDDFALTDRPEVNLLRSGALYILQTDMSKMPVMILICYAVLLVAYHVRERIRGVMPLYSTTKTGREIYPIQYLGGFICCLIIGVLQLLAYTIVWYAKGMGIFWQCPAWETRGIECWIKGISFGQYMGIYEILVLLFCIAAMALIYGLARLAQGYITGVVLSIPGCVITGAAGSVIFEGLCSSFNMFSMKMWELYALTGCAVLAVLVVYFRLRWDEKRDIL</sequence>